<dbReference type="SUPFAM" id="SSF88659">
    <property type="entry name" value="Sigma3 and sigma4 domains of RNA polymerase sigma factors"/>
    <property type="match status" value="1"/>
</dbReference>
<dbReference type="Pfam" id="PF08281">
    <property type="entry name" value="Sigma70_r4_2"/>
    <property type="match status" value="1"/>
</dbReference>
<keyword evidence="9" id="KW-1185">Reference proteome</keyword>
<feature type="domain" description="RNA polymerase sigma factor 70 region 4 type 2" evidence="7">
    <location>
        <begin position="156"/>
        <end position="208"/>
    </location>
</feature>
<gene>
    <name evidence="8" type="primary">sigW_14</name>
    <name evidence="8" type="ORF">Pla8534_69760</name>
</gene>
<dbReference type="Gene3D" id="1.10.10.10">
    <property type="entry name" value="Winged helix-like DNA-binding domain superfamily/Winged helix DNA-binding domain"/>
    <property type="match status" value="1"/>
</dbReference>
<dbReference type="Pfam" id="PF04542">
    <property type="entry name" value="Sigma70_r2"/>
    <property type="match status" value="1"/>
</dbReference>
<evidence type="ECO:0000259" key="7">
    <source>
        <dbReference type="Pfam" id="PF08281"/>
    </source>
</evidence>
<dbReference type="CDD" id="cd06171">
    <property type="entry name" value="Sigma70_r4"/>
    <property type="match status" value="1"/>
</dbReference>
<evidence type="ECO:0000313" key="9">
    <source>
        <dbReference type="Proteomes" id="UP000317648"/>
    </source>
</evidence>
<dbReference type="Gene3D" id="1.10.1740.10">
    <property type="match status" value="1"/>
</dbReference>
<dbReference type="AlphaFoldDB" id="A0A518E4P1"/>
<evidence type="ECO:0000259" key="6">
    <source>
        <dbReference type="Pfam" id="PF04542"/>
    </source>
</evidence>
<dbReference type="EMBL" id="CP036433">
    <property type="protein sequence ID" value="QDU99065.1"/>
    <property type="molecule type" value="Genomic_DNA"/>
</dbReference>
<dbReference type="Proteomes" id="UP000317648">
    <property type="component" value="Chromosome"/>
</dbReference>
<dbReference type="InterPro" id="IPR039425">
    <property type="entry name" value="RNA_pol_sigma-70-like"/>
</dbReference>
<evidence type="ECO:0000256" key="1">
    <source>
        <dbReference type="ARBA" id="ARBA00010641"/>
    </source>
</evidence>
<dbReference type="InterPro" id="IPR036388">
    <property type="entry name" value="WH-like_DNA-bd_sf"/>
</dbReference>
<dbReference type="InterPro" id="IPR014284">
    <property type="entry name" value="RNA_pol_sigma-70_dom"/>
</dbReference>
<evidence type="ECO:0000256" key="2">
    <source>
        <dbReference type="ARBA" id="ARBA00023015"/>
    </source>
</evidence>
<dbReference type="SUPFAM" id="SSF88946">
    <property type="entry name" value="Sigma2 domain of RNA polymerase sigma factors"/>
    <property type="match status" value="1"/>
</dbReference>
<dbReference type="PANTHER" id="PTHR43133">
    <property type="entry name" value="RNA POLYMERASE ECF-TYPE SIGMA FACTO"/>
    <property type="match status" value="1"/>
</dbReference>
<keyword evidence="2" id="KW-0805">Transcription regulation</keyword>
<evidence type="ECO:0000256" key="4">
    <source>
        <dbReference type="ARBA" id="ARBA00023163"/>
    </source>
</evidence>
<feature type="region of interest" description="Disordered" evidence="5">
    <location>
        <begin position="1"/>
        <end position="21"/>
    </location>
</feature>
<accession>A0A518E4P1</accession>
<dbReference type="InterPro" id="IPR013324">
    <property type="entry name" value="RNA_pol_sigma_r3/r4-like"/>
</dbReference>
<organism evidence="8 9">
    <name type="scientific">Lignipirellula cremea</name>
    <dbReference type="NCBI Taxonomy" id="2528010"/>
    <lineage>
        <taxon>Bacteria</taxon>
        <taxon>Pseudomonadati</taxon>
        <taxon>Planctomycetota</taxon>
        <taxon>Planctomycetia</taxon>
        <taxon>Pirellulales</taxon>
        <taxon>Pirellulaceae</taxon>
        <taxon>Lignipirellula</taxon>
    </lineage>
</organism>
<keyword evidence="4" id="KW-0804">Transcription</keyword>
<evidence type="ECO:0000256" key="5">
    <source>
        <dbReference type="SAM" id="MobiDB-lite"/>
    </source>
</evidence>
<name>A0A518E4P1_9BACT</name>
<comment type="similarity">
    <text evidence="1">Belongs to the sigma-70 factor family. ECF subfamily.</text>
</comment>
<sequence length="216" mass="24861">MNVATHTKPSNSPVSASNSDLPIEGLSDEQLVAQYCSTSDRDFFACLVSRYERELYTYLRRYLNDAEMAEDAFQAAFLQVHLKREQFEEGRKFRPWLYAIATNQAIDAQRRNKRHRMVSLDRSGSEENQDVGVLVDMLVSDDQDPFDQVNAMERKEQMLSALEDLPEHLRSVVHLVYYQGLKYREAADVLAVPVGTVKSRLHAAIVKLTEFWNDKI</sequence>
<dbReference type="GO" id="GO:0016987">
    <property type="term" value="F:sigma factor activity"/>
    <property type="evidence" value="ECO:0007669"/>
    <property type="project" value="UniProtKB-KW"/>
</dbReference>
<protein>
    <submittedName>
        <fullName evidence="8">ECF RNA polymerase sigma factor SigW</fullName>
    </submittedName>
</protein>
<dbReference type="InterPro" id="IPR013325">
    <property type="entry name" value="RNA_pol_sigma_r2"/>
</dbReference>
<feature type="compositionally biased region" description="Polar residues" evidence="5">
    <location>
        <begin position="1"/>
        <end position="20"/>
    </location>
</feature>
<dbReference type="RefSeq" id="WP_145058792.1">
    <property type="nucleotide sequence ID" value="NZ_CP036433.1"/>
</dbReference>
<dbReference type="InterPro" id="IPR007627">
    <property type="entry name" value="RNA_pol_sigma70_r2"/>
</dbReference>
<reference evidence="8 9" key="1">
    <citation type="submission" date="2019-02" db="EMBL/GenBank/DDBJ databases">
        <title>Deep-cultivation of Planctomycetes and their phenomic and genomic characterization uncovers novel biology.</title>
        <authorList>
            <person name="Wiegand S."/>
            <person name="Jogler M."/>
            <person name="Boedeker C."/>
            <person name="Pinto D."/>
            <person name="Vollmers J."/>
            <person name="Rivas-Marin E."/>
            <person name="Kohn T."/>
            <person name="Peeters S.H."/>
            <person name="Heuer A."/>
            <person name="Rast P."/>
            <person name="Oberbeckmann S."/>
            <person name="Bunk B."/>
            <person name="Jeske O."/>
            <person name="Meyerdierks A."/>
            <person name="Storesund J.E."/>
            <person name="Kallscheuer N."/>
            <person name="Luecker S."/>
            <person name="Lage O.M."/>
            <person name="Pohl T."/>
            <person name="Merkel B.J."/>
            <person name="Hornburger P."/>
            <person name="Mueller R.-W."/>
            <person name="Bruemmer F."/>
            <person name="Labrenz M."/>
            <person name="Spormann A.M."/>
            <person name="Op den Camp H."/>
            <person name="Overmann J."/>
            <person name="Amann R."/>
            <person name="Jetten M.S.M."/>
            <person name="Mascher T."/>
            <person name="Medema M.H."/>
            <person name="Devos D.P."/>
            <person name="Kaster A.-K."/>
            <person name="Ovreas L."/>
            <person name="Rohde M."/>
            <person name="Galperin M.Y."/>
            <person name="Jogler C."/>
        </authorList>
    </citation>
    <scope>NUCLEOTIDE SEQUENCE [LARGE SCALE GENOMIC DNA]</scope>
    <source>
        <strain evidence="8 9">Pla85_3_4</strain>
    </source>
</reference>
<dbReference type="OrthoDB" id="273082at2"/>
<dbReference type="PANTHER" id="PTHR43133:SF25">
    <property type="entry name" value="RNA POLYMERASE SIGMA FACTOR RFAY-RELATED"/>
    <property type="match status" value="1"/>
</dbReference>
<evidence type="ECO:0000256" key="3">
    <source>
        <dbReference type="ARBA" id="ARBA00023082"/>
    </source>
</evidence>
<evidence type="ECO:0000313" key="8">
    <source>
        <dbReference type="EMBL" id="QDU99065.1"/>
    </source>
</evidence>
<dbReference type="GO" id="GO:0006352">
    <property type="term" value="P:DNA-templated transcription initiation"/>
    <property type="evidence" value="ECO:0007669"/>
    <property type="project" value="InterPro"/>
</dbReference>
<keyword evidence="3" id="KW-0731">Sigma factor</keyword>
<dbReference type="InterPro" id="IPR013249">
    <property type="entry name" value="RNA_pol_sigma70_r4_t2"/>
</dbReference>
<dbReference type="KEGG" id="lcre:Pla8534_69760"/>
<feature type="domain" description="RNA polymerase sigma-70 region 2" evidence="6">
    <location>
        <begin position="47"/>
        <end position="114"/>
    </location>
</feature>
<proteinExistence type="inferred from homology"/>
<dbReference type="NCBIfam" id="TIGR02937">
    <property type="entry name" value="sigma70-ECF"/>
    <property type="match status" value="1"/>
</dbReference>
<dbReference type="GO" id="GO:0003677">
    <property type="term" value="F:DNA binding"/>
    <property type="evidence" value="ECO:0007669"/>
    <property type="project" value="InterPro"/>
</dbReference>